<keyword evidence="5 6" id="KW-0472">Membrane</keyword>
<feature type="transmembrane region" description="Helical" evidence="6">
    <location>
        <begin position="435"/>
        <end position="455"/>
    </location>
</feature>
<keyword evidence="3 6" id="KW-0812">Transmembrane</keyword>
<dbReference type="PANTHER" id="PTHR30250">
    <property type="entry name" value="PST FAMILY PREDICTED COLANIC ACID TRANSPORTER"/>
    <property type="match status" value="1"/>
</dbReference>
<feature type="transmembrane region" description="Helical" evidence="6">
    <location>
        <begin position="208"/>
        <end position="228"/>
    </location>
</feature>
<keyword evidence="8" id="KW-1185">Reference proteome</keyword>
<sequence length="493" mass="55002">MQKLKELFSDTLVYGISSVLARFINYLLVPLHTGVFNTAQYGVIGLVYAAIAFLNVVFTFGMESAYLRYAENRENAPHVFKTLQTGLLIFASLLCLLLYLLMPLLLPLMSLPPGISDIFLLMLGILWLDTLSIVPLAELRLTRRSWLFAGIKLMNVSINIGMNFYLILGLGMGIESVFLANLAASFVMTIVAWSVTADLLKGSFSRDWMVTAFRFGWPFVPSGIGFVINEMLDRFLLYGINPENAARLYGDGTTPEDVVGIYNACYKLAVFMLLAVQMFRMAWQPFFMRHAEERESRIIFGQAFAWYNTFSALLFLAVALFRDLIVAIEIPGTGATIIDSAYWSGLEIVPFLLLAYWFHGWYINFSSGVFIKEKTRVFYKITLMGAGVTIVSNLLLIPHFGMSGAATATLLSYGAMAVTLGLYSRKVMEVPYRLTESFALMVLTGGLVFAEPWFATQIPVGEMALRILLLISGALISVAYLAWYLKKSAEAEP</sequence>
<feature type="transmembrane region" description="Helical" evidence="6">
    <location>
        <begin position="403"/>
        <end position="423"/>
    </location>
</feature>
<keyword evidence="2" id="KW-1003">Cell membrane</keyword>
<dbReference type="GO" id="GO:0005886">
    <property type="term" value="C:plasma membrane"/>
    <property type="evidence" value="ECO:0007669"/>
    <property type="project" value="UniProtKB-SubCell"/>
</dbReference>
<dbReference type="Pfam" id="PF01943">
    <property type="entry name" value="Polysacc_synt"/>
    <property type="match status" value="1"/>
</dbReference>
<dbReference type="RefSeq" id="WP_109643861.1">
    <property type="nucleotide sequence ID" value="NZ_QGGB01000001.1"/>
</dbReference>
<evidence type="ECO:0000313" key="7">
    <source>
        <dbReference type="EMBL" id="PWN08195.1"/>
    </source>
</evidence>
<gene>
    <name evidence="7" type="ORF">DDZ15_00750</name>
</gene>
<evidence type="ECO:0000256" key="3">
    <source>
        <dbReference type="ARBA" id="ARBA00022692"/>
    </source>
</evidence>
<feature type="transmembrane region" description="Helical" evidence="6">
    <location>
        <begin position="12"/>
        <end position="29"/>
    </location>
</feature>
<feature type="transmembrane region" description="Helical" evidence="6">
    <location>
        <begin position="41"/>
        <end position="62"/>
    </location>
</feature>
<feature type="transmembrane region" description="Helical" evidence="6">
    <location>
        <begin position="377"/>
        <end position="397"/>
    </location>
</feature>
<dbReference type="EMBL" id="QGGB01000001">
    <property type="protein sequence ID" value="PWN08195.1"/>
    <property type="molecule type" value="Genomic_DNA"/>
</dbReference>
<evidence type="ECO:0000256" key="4">
    <source>
        <dbReference type="ARBA" id="ARBA00022989"/>
    </source>
</evidence>
<accession>A0A316TXV9</accession>
<evidence type="ECO:0000256" key="6">
    <source>
        <dbReference type="SAM" id="Phobius"/>
    </source>
</evidence>
<dbReference type="InterPro" id="IPR050833">
    <property type="entry name" value="Poly_Biosynth_Transport"/>
</dbReference>
<reference evidence="7 8" key="1">
    <citation type="submission" date="2018-05" db="EMBL/GenBank/DDBJ databases">
        <title>Rhodohalobacter halophilus gen. nov., sp. nov., a moderately halophilic member of the family Balneolaceae.</title>
        <authorList>
            <person name="Liu Z.-W."/>
        </authorList>
    </citation>
    <scope>NUCLEOTIDE SEQUENCE [LARGE SCALE GENOMIC DNA]</scope>
    <source>
        <strain evidence="7 8">8A47</strain>
    </source>
</reference>
<dbReference type="Proteomes" id="UP000245533">
    <property type="component" value="Unassembled WGS sequence"/>
</dbReference>
<feature type="transmembrane region" description="Helical" evidence="6">
    <location>
        <begin position="341"/>
        <end position="365"/>
    </location>
</feature>
<name>A0A316TXV9_9BACT</name>
<feature type="transmembrane region" description="Helical" evidence="6">
    <location>
        <begin position="178"/>
        <end position="196"/>
    </location>
</feature>
<feature type="transmembrane region" description="Helical" evidence="6">
    <location>
        <begin position="118"/>
        <end position="141"/>
    </location>
</feature>
<protein>
    <submittedName>
        <fullName evidence="7">Uncharacterized protein</fullName>
    </submittedName>
</protein>
<comment type="caution">
    <text evidence="7">The sequence shown here is derived from an EMBL/GenBank/DDBJ whole genome shotgun (WGS) entry which is preliminary data.</text>
</comment>
<evidence type="ECO:0000313" key="8">
    <source>
        <dbReference type="Proteomes" id="UP000245533"/>
    </source>
</evidence>
<dbReference type="PANTHER" id="PTHR30250:SF11">
    <property type="entry name" value="O-ANTIGEN TRANSPORTER-RELATED"/>
    <property type="match status" value="1"/>
</dbReference>
<organism evidence="7 8">
    <name type="scientific">Rhodohalobacter mucosus</name>
    <dbReference type="NCBI Taxonomy" id="2079485"/>
    <lineage>
        <taxon>Bacteria</taxon>
        <taxon>Pseudomonadati</taxon>
        <taxon>Balneolota</taxon>
        <taxon>Balneolia</taxon>
        <taxon>Balneolales</taxon>
        <taxon>Balneolaceae</taxon>
        <taxon>Rhodohalobacter</taxon>
    </lineage>
</organism>
<feature type="transmembrane region" description="Helical" evidence="6">
    <location>
        <begin position="467"/>
        <end position="485"/>
    </location>
</feature>
<evidence type="ECO:0000256" key="1">
    <source>
        <dbReference type="ARBA" id="ARBA00004651"/>
    </source>
</evidence>
<dbReference type="AlphaFoldDB" id="A0A316TXV9"/>
<dbReference type="InterPro" id="IPR002797">
    <property type="entry name" value="Polysacc_synth"/>
</dbReference>
<keyword evidence="4 6" id="KW-1133">Transmembrane helix</keyword>
<feature type="transmembrane region" description="Helical" evidence="6">
    <location>
        <begin position="261"/>
        <end position="283"/>
    </location>
</feature>
<evidence type="ECO:0000256" key="5">
    <source>
        <dbReference type="ARBA" id="ARBA00023136"/>
    </source>
</evidence>
<feature type="transmembrane region" description="Helical" evidence="6">
    <location>
        <begin position="153"/>
        <end position="172"/>
    </location>
</feature>
<feature type="transmembrane region" description="Helical" evidence="6">
    <location>
        <begin position="83"/>
        <end position="106"/>
    </location>
</feature>
<dbReference type="OrthoDB" id="9814608at2"/>
<proteinExistence type="predicted"/>
<evidence type="ECO:0000256" key="2">
    <source>
        <dbReference type="ARBA" id="ARBA00022475"/>
    </source>
</evidence>
<comment type="subcellular location">
    <subcellularLocation>
        <location evidence="1">Cell membrane</location>
        <topology evidence="1">Multi-pass membrane protein</topology>
    </subcellularLocation>
</comment>
<feature type="transmembrane region" description="Helical" evidence="6">
    <location>
        <begin position="304"/>
        <end position="321"/>
    </location>
</feature>